<feature type="region of interest" description="Disordered" evidence="4">
    <location>
        <begin position="1"/>
        <end position="21"/>
    </location>
</feature>
<dbReference type="SUPFAM" id="SSF48403">
    <property type="entry name" value="Ankyrin repeat"/>
    <property type="match status" value="2"/>
</dbReference>
<keyword evidence="6" id="KW-1185">Reference proteome</keyword>
<dbReference type="Proteomes" id="UP000250140">
    <property type="component" value="Unassembled WGS sequence"/>
</dbReference>
<keyword evidence="2" id="KW-0677">Repeat</keyword>
<dbReference type="Gene3D" id="1.25.40.20">
    <property type="entry name" value="Ankyrin repeat-containing domain"/>
    <property type="match status" value="2"/>
</dbReference>
<evidence type="ECO:0000256" key="4">
    <source>
        <dbReference type="SAM" id="MobiDB-lite"/>
    </source>
</evidence>
<reference evidence="5 6" key="1">
    <citation type="journal article" date="2016" name="Nat. Commun.">
        <title>Ectomycorrhizal ecology is imprinted in the genome of the dominant symbiotic fungus Cenococcum geophilum.</title>
        <authorList>
            <consortium name="DOE Joint Genome Institute"/>
            <person name="Peter M."/>
            <person name="Kohler A."/>
            <person name="Ohm R.A."/>
            <person name="Kuo A."/>
            <person name="Krutzmann J."/>
            <person name="Morin E."/>
            <person name="Arend M."/>
            <person name="Barry K.W."/>
            <person name="Binder M."/>
            <person name="Choi C."/>
            <person name="Clum A."/>
            <person name="Copeland A."/>
            <person name="Grisel N."/>
            <person name="Haridas S."/>
            <person name="Kipfer T."/>
            <person name="LaButti K."/>
            <person name="Lindquist E."/>
            <person name="Lipzen A."/>
            <person name="Maire R."/>
            <person name="Meier B."/>
            <person name="Mihaltcheva S."/>
            <person name="Molinier V."/>
            <person name="Murat C."/>
            <person name="Poggeler S."/>
            <person name="Quandt C.A."/>
            <person name="Sperisen C."/>
            <person name="Tritt A."/>
            <person name="Tisserant E."/>
            <person name="Crous P.W."/>
            <person name="Henrissat B."/>
            <person name="Nehls U."/>
            <person name="Egli S."/>
            <person name="Spatafora J.W."/>
            <person name="Grigoriev I.V."/>
            <person name="Martin F.M."/>
        </authorList>
    </citation>
    <scope>NUCLEOTIDE SEQUENCE [LARGE SCALE GENOMIC DNA]</scope>
    <source>
        <strain evidence="5 6">CBS 207.34</strain>
    </source>
</reference>
<dbReference type="SMART" id="SM00248">
    <property type="entry name" value="ANK"/>
    <property type="match status" value="4"/>
</dbReference>
<organism evidence="5 6">
    <name type="scientific">Glonium stellatum</name>
    <dbReference type="NCBI Taxonomy" id="574774"/>
    <lineage>
        <taxon>Eukaryota</taxon>
        <taxon>Fungi</taxon>
        <taxon>Dikarya</taxon>
        <taxon>Ascomycota</taxon>
        <taxon>Pezizomycotina</taxon>
        <taxon>Dothideomycetes</taxon>
        <taxon>Pleosporomycetidae</taxon>
        <taxon>Gloniales</taxon>
        <taxon>Gloniaceae</taxon>
        <taxon>Glonium</taxon>
    </lineage>
</organism>
<sequence length="609" mass="68627">MAPPWRSKIKPVQKDHCHKGDPSFNNGETLTVVVLKGNPKCVMLLLSVKVSSKAIDNAFNSMTHRKAVYHYDGLQIAEMLCEKGVSPAIADPALFAVIQDSASPARESFADLLLKHEANVNWNKMANLTTPDMQMLLPALITTAASNPSLDANVLVTYSKLCFDRVGQVPRALTGSALFLAMERFLWGVTTIQLLLKHGRAVDSEKSYQVRKHGEPELVPAPLWALCQPSRKISDAVIVSLIEAGANPEYSTPQTRVAPLTKAAKPKRILVVQELVKHSAKPTFRDGQKRSAMFYVSCNGDYEMASFVLEHGADKNHGSLHEAASACFGDVVQSLLQHGHDPNWFSRLHEGRSALAELCLHGSDQGQDWKDQLHYTVKLLLELGSDLALKHKRYENKTALHFVFSNSSPLGIPESLLECPHICKRINNEEFLFEDAGGLWLPYRIYPPSKIKEIMERKEMEDWEHQQRIRRQEEAAQSERAQREREARDRQVEQNKHVLSLQHIRERNDEDSSGLSQRQRMELEHGGAQAKQRKAVMDAERRDVLTHNNSLVEQNALAEQASANLQRRLLTEREQAASRDHDRNVKLMGPQYENARNLASNQAKLITDR</sequence>
<dbReference type="InterPro" id="IPR036770">
    <property type="entry name" value="Ankyrin_rpt-contain_sf"/>
</dbReference>
<accession>A0A8E2JPS1</accession>
<gene>
    <name evidence="5" type="ORF">AOQ84DRAFT_380463</name>
</gene>
<name>A0A8E2JPS1_9PEZI</name>
<feature type="region of interest" description="Disordered" evidence="4">
    <location>
        <begin position="468"/>
        <end position="538"/>
    </location>
</feature>
<evidence type="ECO:0000256" key="1">
    <source>
        <dbReference type="ARBA" id="ARBA00005949"/>
    </source>
</evidence>
<dbReference type="InterPro" id="IPR002110">
    <property type="entry name" value="Ankyrin_rpt"/>
</dbReference>
<dbReference type="GO" id="GO:0045732">
    <property type="term" value="P:positive regulation of protein catabolic process"/>
    <property type="evidence" value="ECO:0007669"/>
    <property type="project" value="TreeGrafter"/>
</dbReference>
<dbReference type="GO" id="GO:0016567">
    <property type="term" value="P:protein ubiquitination"/>
    <property type="evidence" value="ECO:0007669"/>
    <property type="project" value="TreeGrafter"/>
</dbReference>
<dbReference type="PANTHER" id="PTHR24136:SF15">
    <property type="entry name" value="ANK_REP_REGION DOMAIN-CONTAINING PROTEIN"/>
    <property type="match status" value="1"/>
</dbReference>
<dbReference type="OrthoDB" id="3943964at2759"/>
<protein>
    <submittedName>
        <fullName evidence="5">Ankyrin</fullName>
    </submittedName>
</protein>
<feature type="compositionally biased region" description="Basic and acidic residues" evidence="4">
    <location>
        <begin position="12"/>
        <end position="21"/>
    </location>
</feature>
<dbReference type="InterPro" id="IPR051573">
    <property type="entry name" value="Ankyrin-SOCS_box_domain"/>
</dbReference>
<dbReference type="EMBL" id="KV750472">
    <property type="protein sequence ID" value="OCL04579.1"/>
    <property type="molecule type" value="Genomic_DNA"/>
</dbReference>
<evidence type="ECO:0000313" key="6">
    <source>
        <dbReference type="Proteomes" id="UP000250140"/>
    </source>
</evidence>
<dbReference type="PANTHER" id="PTHR24136">
    <property type="entry name" value="SOWAH (DROSOPHILA) HOMOLOG"/>
    <property type="match status" value="1"/>
</dbReference>
<proteinExistence type="inferred from homology"/>
<evidence type="ECO:0000256" key="3">
    <source>
        <dbReference type="ARBA" id="ARBA00023043"/>
    </source>
</evidence>
<comment type="similarity">
    <text evidence="1">Belongs to the ankyrin SOCS box (ASB) family.</text>
</comment>
<keyword evidence="3" id="KW-0040">ANK repeat</keyword>
<dbReference type="AlphaFoldDB" id="A0A8E2JPS1"/>
<evidence type="ECO:0000313" key="5">
    <source>
        <dbReference type="EMBL" id="OCL04579.1"/>
    </source>
</evidence>
<feature type="compositionally biased region" description="Basic and acidic residues" evidence="4">
    <location>
        <begin position="480"/>
        <end position="496"/>
    </location>
</feature>
<evidence type="ECO:0000256" key="2">
    <source>
        <dbReference type="ARBA" id="ARBA00022737"/>
    </source>
</evidence>